<protein>
    <submittedName>
        <fullName evidence="4">SDR family NAD(P)-dependent oxidoreductase</fullName>
    </submittedName>
</protein>
<dbReference type="InterPro" id="IPR002347">
    <property type="entry name" value="SDR_fam"/>
</dbReference>
<dbReference type="InterPro" id="IPR057326">
    <property type="entry name" value="KR_dom"/>
</dbReference>
<comment type="caution">
    <text evidence="4">The sequence shown here is derived from an EMBL/GenBank/DDBJ whole genome shotgun (WGS) entry which is preliminary data.</text>
</comment>
<name>A0ABS6N5V4_9RHOB</name>
<evidence type="ECO:0000259" key="3">
    <source>
        <dbReference type="SMART" id="SM00822"/>
    </source>
</evidence>
<evidence type="ECO:0000256" key="1">
    <source>
        <dbReference type="ARBA" id="ARBA00006484"/>
    </source>
</evidence>
<sequence length="243" mass="26568">MREWAGKRYWLVGASEGLGAALAHRMSVAGVELVLSARSEDSLRALSEALPGKAHVAPVDITDAKGLKTVLDEAGEIDGVVHMAGVYWPFGAKEWDAEQANLMADVNFTGAMKLMGVVVPRFVERGHGHIVLTGSLSGFRGLPNAAPYVASKAGVMALAESLHADLHRSDIDVQLVNPGFVKTRLTDKNSFSMPFIMAPEDAARAYFEHMTSDRFKRSFPTLFSLVFRGSQLLPDWLYYRLFA</sequence>
<comment type="similarity">
    <text evidence="1">Belongs to the short-chain dehydrogenases/reductases (SDR) family.</text>
</comment>
<keyword evidence="2" id="KW-0560">Oxidoreductase</keyword>
<reference evidence="4" key="1">
    <citation type="submission" date="2021-06" db="EMBL/GenBank/DDBJ databases">
        <title>Thalassococcus sp. CAU 1522 isolated from sea sand, Republic of Korea.</title>
        <authorList>
            <person name="Kim W."/>
        </authorList>
    </citation>
    <scope>NUCLEOTIDE SEQUENCE</scope>
    <source>
        <strain evidence="4">CAU 1522</strain>
    </source>
</reference>
<proteinExistence type="inferred from homology"/>
<dbReference type="InterPro" id="IPR020904">
    <property type="entry name" value="Sc_DH/Rdtase_CS"/>
</dbReference>
<evidence type="ECO:0000313" key="5">
    <source>
        <dbReference type="Proteomes" id="UP001166293"/>
    </source>
</evidence>
<evidence type="ECO:0000313" key="4">
    <source>
        <dbReference type="EMBL" id="MBV2359173.1"/>
    </source>
</evidence>
<gene>
    <name evidence="4" type="ORF">KUH32_05280</name>
</gene>
<feature type="domain" description="Ketoreductase" evidence="3">
    <location>
        <begin position="7"/>
        <end position="174"/>
    </location>
</feature>
<dbReference type="Proteomes" id="UP001166293">
    <property type="component" value="Unassembled WGS sequence"/>
</dbReference>
<dbReference type="PANTHER" id="PTHR44196:SF1">
    <property type="entry name" value="DEHYDROGENASE_REDUCTASE SDR FAMILY MEMBER 7B"/>
    <property type="match status" value="1"/>
</dbReference>
<accession>A0ABS6N5V4</accession>
<dbReference type="SMART" id="SM00822">
    <property type="entry name" value="PKS_KR"/>
    <property type="match status" value="1"/>
</dbReference>
<evidence type="ECO:0000256" key="2">
    <source>
        <dbReference type="ARBA" id="ARBA00023002"/>
    </source>
</evidence>
<dbReference type="Pfam" id="PF00106">
    <property type="entry name" value="adh_short"/>
    <property type="match status" value="1"/>
</dbReference>
<dbReference type="RefSeq" id="WP_217776999.1">
    <property type="nucleotide sequence ID" value="NZ_JAHRWL010000001.1"/>
</dbReference>
<dbReference type="PANTHER" id="PTHR44196">
    <property type="entry name" value="DEHYDROGENASE/REDUCTASE SDR FAMILY MEMBER 7B"/>
    <property type="match status" value="1"/>
</dbReference>
<keyword evidence="5" id="KW-1185">Reference proteome</keyword>
<dbReference type="PROSITE" id="PS00061">
    <property type="entry name" value="ADH_SHORT"/>
    <property type="match status" value="1"/>
</dbReference>
<organism evidence="4 5">
    <name type="scientific">Thalassococcus arenae</name>
    <dbReference type="NCBI Taxonomy" id="2851652"/>
    <lineage>
        <taxon>Bacteria</taxon>
        <taxon>Pseudomonadati</taxon>
        <taxon>Pseudomonadota</taxon>
        <taxon>Alphaproteobacteria</taxon>
        <taxon>Rhodobacterales</taxon>
        <taxon>Roseobacteraceae</taxon>
        <taxon>Thalassococcus</taxon>
    </lineage>
</organism>
<dbReference type="EMBL" id="JAHRWL010000001">
    <property type="protein sequence ID" value="MBV2359173.1"/>
    <property type="molecule type" value="Genomic_DNA"/>
</dbReference>